<protein>
    <recommendedName>
        <fullName evidence="3">ABC transporter substrate-binding protein</fullName>
    </recommendedName>
</protein>
<reference evidence="2" key="1">
    <citation type="journal article" date="2020" name="mSystems">
        <title>Genome- and Community-Level Interaction Insights into Carbon Utilization and Element Cycling Functions of Hydrothermarchaeota in Hydrothermal Sediment.</title>
        <authorList>
            <person name="Zhou Z."/>
            <person name="Liu Y."/>
            <person name="Xu W."/>
            <person name="Pan J."/>
            <person name="Luo Z.H."/>
            <person name="Li M."/>
        </authorList>
    </citation>
    <scope>NUCLEOTIDE SEQUENCE [LARGE SCALE GENOMIC DNA]</scope>
    <source>
        <strain evidence="2">HyVt-485</strain>
    </source>
</reference>
<dbReference type="PANTHER" id="PTHR30535">
    <property type="entry name" value="VITAMIN B12-BINDING PROTEIN"/>
    <property type="match status" value="1"/>
</dbReference>
<dbReference type="Proteomes" id="UP000885830">
    <property type="component" value="Unassembled WGS sequence"/>
</dbReference>
<accession>A0A7C5R7W5</accession>
<dbReference type="AlphaFoldDB" id="A0A7C5R7W5"/>
<dbReference type="PANTHER" id="PTHR30535:SF34">
    <property type="entry name" value="MOLYBDATE-BINDING PROTEIN MOLA"/>
    <property type="match status" value="1"/>
</dbReference>
<feature type="signal peptide" evidence="1">
    <location>
        <begin position="1"/>
        <end position="22"/>
    </location>
</feature>
<feature type="chain" id="PRO_5027654379" description="ABC transporter substrate-binding protein" evidence="1">
    <location>
        <begin position="23"/>
        <end position="261"/>
    </location>
</feature>
<dbReference type="Gene3D" id="3.40.50.1980">
    <property type="entry name" value="Nitrogenase molybdenum iron protein domain"/>
    <property type="match status" value="2"/>
</dbReference>
<evidence type="ECO:0000313" key="2">
    <source>
        <dbReference type="EMBL" id="HHL43807.1"/>
    </source>
</evidence>
<organism evidence="2">
    <name type="scientific">Hellea balneolensis</name>
    <dbReference type="NCBI Taxonomy" id="287478"/>
    <lineage>
        <taxon>Bacteria</taxon>
        <taxon>Pseudomonadati</taxon>
        <taxon>Pseudomonadota</taxon>
        <taxon>Alphaproteobacteria</taxon>
        <taxon>Maricaulales</taxon>
        <taxon>Robiginitomaculaceae</taxon>
        <taxon>Hellea</taxon>
    </lineage>
</organism>
<name>A0A7C5R7W5_9PROT</name>
<keyword evidence="1" id="KW-0732">Signal</keyword>
<dbReference type="GO" id="GO:0071281">
    <property type="term" value="P:cellular response to iron ion"/>
    <property type="evidence" value="ECO:0007669"/>
    <property type="project" value="TreeGrafter"/>
</dbReference>
<proteinExistence type="predicted"/>
<evidence type="ECO:0000256" key="1">
    <source>
        <dbReference type="SAM" id="SignalP"/>
    </source>
</evidence>
<evidence type="ECO:0008006" key="3">
    <source>
        <dbReference type="Google" id="ProtNLM"/>
    </source>
</evidence>
<gene>
    <name evidence="2" type="ORF">ENJ42_09325</name>
</gene>
<dbReference type="SUPFAM" id="SSF53807">
    <property type="entry name" value="Helical backbone' metal receptor"/>
    <property type="match status" value="1"/>
</dbReference>
<dbReference type="EMBL" id="DRMJ01000489">
    <property type="protein sequence ID" value="HHL43807.1"/>
    <property type="molecule type" value="Genomic_DNA"/>
</dbReference>
<dbReference type="InterPro" id="IPR050902">
    <property type="entry name" value="ABC_Transporter_SBP"/>
</dbReference>
<comment type="caution">
    <text evidence="2">The sequence shown here is derived from an EMBL/GenBank/DDBJ whole genome shotgun (WGS) entry which is preliminary data.</text>
</comment>
<sequence>MRVLALIFSLFLLALRANPAEATPKRVVSTSLCADTYVLDAVDTTQIQALSWQAGDALSTAPENLRIKPKAWDDIERLLALKPDLVVFGPGEGRAAQPLLDKMGIAHISLNWVEDFKGISKNQTLLAQALGQIPPPSPNLAETSTPKTKVLYLSSSGATAGAGTFVDAAIGRAGGENIITKPGWFTPDMESLFGLSPDLIVTSFIKDGYASINENTKRHFVIRDMINKTPHINVPGKLWPCAGPRLFDASQIIAKALADID</sequence>